<name>A0A9P0KXJ1_ACAOB</name>
<reference evidence="2" key="1">
    <citation type="submission" date="2022-03" db="EMBL/GenBank/DDBJ databases">
        <authorList>
            <person name="Sayadi A."/>
        </authorList>
    </citation>
    <scope>NUCLEOTIDE SEQUENCE</scope>
</reference>
<dbReference type="Proteomes" id="UP001152888">
    <property type="component" value="Unassembled WGS sequence"/>
</dbReference>
<keyword evidence="3" id="KW-1185">Reference proteome</keyword>
<evidence type="ECO:0000313" key="3">
    <source>
        <dbReference type="Proteomes" id="UP001152888"/>
    </source>
</evidence>
<accession>A0A9P0KXJ1</accession>
<feature type="region of interest" description="Disordered" evidence="1">
    <location>
        <begin position="1"/>
        <end position="32"/>
    </location>
</feature>
<gene>
    <name evidence="2" type="ORF">ACAOBT_LOCUS15621</name>
</gene>
<evidence type="ECO:0000313" key="2">
    <source>
        <dbReference type="EMBL" id="CAH1983584.1"/>
    </source>
</evidence>
<protein>
    <submittedName>
        <fullName evidence="2">Uncharacterized protein</fullName>
    </submittedName>
</protein>
<dbReference type="OrthoDB" id="6776977at2759"/>
<sequence>MITRKSHSEMRKSLIQTGGGPPAKSEDNPINERVRSVVPTISYVY</sequence>
<comment type="caution">
    <text evidence="2">The sequence shown here is derived from an EMBL/GenBank/DDBJ whole genome shotgun (WGS) entry which is preliminary data.</text>
</comment>
<organism evidence="2 3">
    <name type="scientific">Acanthoscelides obtectus</name>
    <name type="common">Bean weevil</name>
    <name type="synonym">Bruchus obtectus</name>
    <dbReference type="NCBI Taxonomy" id="200917"/>
    <lineage>
        <taxon>Eukaryota</taxon>
        <taxon>Metazoa</taxon>
        <taxon>Ecdysozoa</taxon>
        <taxon>Arthropoda</taxon>
        <taxon>Hexapoda</taxon>
        <taxon>Insecta</taxon>
        <taxon>Pterygota</taxon>
        <taxon>Neoptera</taxon>
        <taxon>Endopterygota</taxon>
        <taxon>Coleoptera</taxon>
        <taxon>Polyphaga</taxon>
        <taxon>Cucujiformia</taxon>
        <taxon>Chrysomeloidea</taxon>
        <taxon>Chrysomelidae</taxon>
        <taxon>Bruchinae</taxon>
        <taxon>Bruchini</taxon>
        <taxon>Acanthoscelides</taxon>
    </lineage>
</organism>
<dbReference type="AlphaFoldDB" id="A0A9P0KXJ1"/>
<proteinExistence type="predicted"/>
<evidence type="ECO:0000256" key="1">
    <source>
        <dbReference type="SAM" id="MobiDB-lite"/>
    </source>
</evidence>
<dbReference type="EMBL" id="CAKOFQ010006941">
    <property type="protein sequence ID" value="CAH1983584.1"/>
    <property type="molecule type" value="Genomic_DNA"/>
</dbReference>
<feature type="compositionally biased region" description="Basic and acidic residues" evidence="1">
    <location>
        <begin position="1"/>
        <end position="12"/>
    </location>
</feature>